<protein>
    <recommendedName>
        <fullName evidence="3">Heat shock protein 83</fullName>
    </recommendedName>
</protein>
<keyword evidence="4" id="KW-0963">Cytoplasm</keyword>
<accession>C3VC58</accession>
<dbReference type="Pfam" id="PF00183">
    <property type="entry name" value="HSP90"/>
    <property type="match status" value="1"/>
</dbReference>
<dbReference type="EMBL" id="FJ855436">
    <property type="protein sequence ID" value="ACO83357.1"/>
    <property type="molecule type" value="Genomic_DNA"/>
</dbReference>
<evidence type="ECO:0000256" key="5">
    <source>
        <dbReference type="ARBA" id="ARBA00022741"/>
    </source>
</evidence>
<evidence type="ECO:0000256" key="9">
    <source>
        <dbReference type="PIRSR" id="PIRSR002583-1"/>
    </source>
</evidence>
<comment type="similarity">
    <text evidence="2">Belongs to the heat shock protein 90 family.</text>
</comment>
<proteinExistence type="inferred from homology"/>
<dbReference type="SUPFAM" id="SSF55874">
    <property type="entry name" value="ATPase domain of HSP90 chaperone/DNA topoisomerase II/histidine kinase"/>
    <property type="match status" value="1"/>
</dbReference>
<dbReference type="HAMAP" id="MF_00505">
    <property type="entry name" value="HSP90"/>
    <property type="match status" value="1"/>
</dbReference>
<dbReference type="GO" id="GO:0016887">
    <property type="term" value="F:ATP hydrolysis activity"/>
    <property type="evidence" value="ECO:0007669"/>
    <property type="project" value="InterPro"/>
</dbReference>
<comment type="subcellular location">
    <subcellularLocation>
        <location evidence="1">Cytoplasm</location>
    </subcellularLocation>
</comment>
<evidence type="ECO:0000256" key="6">
    <source>
        <dbReference type="ARBA" id="ARBA00022840"/>
    </source>
</evidence>
<feature type="binding site" evidence="9">
    <location>
        <position position="177"/>
    </location>
    <ligand>
        <name>ATP</name>
        <dbReference type="ChEBI" id="CHEBI:30616"/>
    </ligand>
</feature>
<dbReference type="PANTHER" id="PTHR11528">
    <property type="entry name" value="HEAT SHOCK PROTEIN 90 FAMILY MEMBER"/>
    <property type="match status" value="1"/>
</dbReference>
<dbReference type="InterPro" id="IPR003594">
    <property type="entry name" value="HATPase_dom"/>
</dbReference>
<dbReference type="InterPro" id="IPR036890">
    <property type="entry name" value="HATPase_C_sf"/>
</dbReference>
<dbReference type="Pfam" id="PF13589">
    <property type="entry name" value="HATPase_c_3"/>
    <property type="match status" value="1"/>
</dbReference>
<feature type="binding site" evidence="9">
    <location>
        <position position="105"/>
    </location>
    <ligand>
        <name>ATP</name>
        <dbReference type="ChEBI" id="CHEBI:30616"/>
    </ligand>
</feature>
<dbReference type="InterPro" id="IPR020575">
    <property type="entry name" value="Hsp90_N"/>
</dbReference>
<dbReference type="GO" id="GO:0101031">
    <property type="term" value="C:protein folding chaperone complex"/>
    <property type="evidence" value="ECO:0007669"/>
    <property type="project" value="UniProtKB-ARBA"/>
</dbReference>
<feature type="binding site" evidence="9">
    <location>
        <position position="40"/>
    </location>
    <ligand>
        <name>ATP</name>
        <dbReference type="ChEBI" id="CHEBI:30616"/>
    </ligand>
</feature>
<dbReference type="GO" id="GO:0005524">
    <property type="term" value="F:ATP binding"/>
    <property type="evidence" value="ECO:0007669"/>
    <property type="project" value="UniProtKB-KW"/>
</dbReference>
<evidence type="ECO:0000256" key="4">
    <source>
        <dbReference type="ARBA" id="ARBA00022490"/>
    </source>
</evidence>
<dbReference type="Gene3D" id="1.20.120.790">
    <property type="entry name" value="Heat shock protein 90, C-terminal domain"/>
    <property type="match status" value="1"/>
</dbReference>
<feature type="binding site" evidence="9">
    <location>
        <begin position="126"/>
        <end position="131"/>
    </location>
    <ligand>
        <name>ATP</name>
        <dbReference type="ChEBI" id="CHEBI:30616"/>
    </ligand>
</feature>
<dbReference type="GO" id="GO:0140662">
    <property type="term" value="F:ATP-dependent protein folding chaperone"/>
    <property type="evidence" value="ECO:0007669"/>
    <property type="project" value="InterPro"/>
</dbReference>
<feature type="binding site" evidence="9">
    <location>
        <position position="86"/>
    </location>
    <ligand>
        <name>ATP</name>
        <dbReference type="ChEBI" id="CHEBI:30616"/>
    </ligand>
</feature>
<evidence type="ECO:0000256" key="10">
    <source>
        <dbReference type="SAM" id="MobiDB-lite"/>
    </source>
</evidence>
<evidence type="ECO:0000313" key="12">
    <source>
        <dbReference type="EMBL" id="ACO83357.1"/>
    </source>
</evidence>
<dbReference type="FunFam" id="3.40.50.11260:FF:000001">
    <property type="entry name" value="Heat shock protein 90 alpha"/>
    <property type="match status" value="1"/>
</dbReference>
<evidence type="ECO:0000256" key="1">
    <source>
        <dbReference type="ARBA" id="ARBA00004496"/>
    </source>
</evidence>
<name>C3VC58_PENMO</name>
<dbReference type="FunFam" id="3.30.565.10:FF:000001">
    <property type="entry name" value="Heat shock protein HSP 90-alpha"/>
    <property type="match status" value="1"/>
</dbReference>
<feature type="region of interest" description="Disordered" evidence="10">
    <location>
        <begin position="690"/>
        <end position="720"/>
    </location>
</feature>
<reference evidence="12" key="1">
    <citation type="submission" date="2009-03" db="EMBL/GenBank/DDBJ databases">
        <title>Identification of shrimp Penaeus monodon heat shock protein 90 (hsp90).</title>
        <authorList>
            <person name="Huang Z.-J."/>
            <person name="Chen L.-L."/>
        </authorList>
    </citation>
    <scope>NUCLEOTIDE SEQUENCE</scope>
</reference>
<keyword evidence="6 9" id="KW-0067">ATP-binding</keyword>
<dbReference type="SUPFAM" id="SSF54211">
    <property type="entry name" value="Ribosomal protein S5 domain 2-like"/>
    <property type="match status" value="1"/>
</dbReference>
<feature type="binding site" evidence="9">
    <location>
        <position position="388"/>
    </location>
    <ligand>
        <name>ATP</name>
        <dbReference type="ChEBI" id="CHEBI:30616"/>
    </ligand>
</feature>
<feature type="binding site" evidence="9">
    <location>
        <position position="99"/>
    </location>
    <ligand>
        <name>ATP</name>
        <dbReference type="ChEBI" id="CHEBI:30616"/>
    </ligand>
</feature>
<dbReference type="GO" id="GO:0005737">
    <property type="term" value="C:cytoplasm"/>
    <property type="evidence" value="ECO:0007669"/>
    <property type="project" value="UniProtKB-SubCell"/>
</dbReference>
<dbReference type="SUPFAM" id="SSF110942">
    <property type="entry name" value="HSP90 C-terminal domain"/>
    <property type="match status" value="1"/>
</dbReference>
<dbReference type="Gene3D" id="3.30.230.80">
    <property type="match status" value="1"/>
</dbReference>
<dbReference type="SMART" id="SM00387">
    <property type="entry name" value="HATPase_c"/>
    <property type="match status" value="1"/>
</dbReference>
<feature type="binding site" evidence="9">
    <location>
        <begin position="106"/>
        <end position="107"/>
    </location>
    <ligand>
        <name>ATP</name>
        <dbReference type="ChEBI" id="CHEBI:30616"/>
    </ligand>
</feature>
<organism evidence="12">
    <name type="scientific">Penaeus monodon</name>
    <name type="common">Giant tiger prawn</name>
    <dbReference type="NCBI Taxonomy" id="6687"/>
    <lineage>
        <taxon>Eukaryota</taxon>
        <taxon>Metazoa</taxon>
        <taxon>Ecdysozoa</taxon>
        <taxon>Arthropoda</taxon>
        <taxon>Crustacea</taxon>
        <taxon>Multicrustacea</taxon>
        <taxon>Malacostraca</taxon>
        <taxon>Eumalacostraca</taxon>
        <taxon>Eucarida</taxon>
        <taxon>Decapoda</taxon>
        <taxon>Dendrobranchiata</taxon>
        <taxon>Penaeoidea</taxon>
        <taxon>Penaeidae</taxon>
        <taxon>Penaeus</taxon>
    </lineage>
</organism>
<dbReference type="AlphaFoldDB" id="C3VC58"/>
<dbReference type="FunFam" id="1.20.120.790:FF:000001">
    <property type="entry name" value="Heat shock protein 90 alpha"/>
    <property type="match status" value="1"/>
</dbReference>
<dbReference type="CDD" id="cd16927">
    <property type="entry name" value="HATPase_Hsp90-like"/>
    <property type="match status" value="1"/>
</dbReference>
<dbReference type="InterPro" id="IPR020568">
    <property type="entry name" value="Ribosomal_Su5_D2-typ_SF"/>
</dbReference>
<dbReference type="PROSITE" id="PS00298">
    <property type="entry name" value="HSP90"/>
    <property type="match status" value="1"/>
</dbReference>
<dbReference type="PRINTS" id="PR00775">
    <property type="entry name" value="HEATSHOCK90"/>
</dbReference>
<gene>
    <name evidence="12" type="primary">hsp90</name>
</gene>
<feature type="binding site" evidence="9">
    <location>
        <position position="91"/>
    </location>
    <ligand>
        <name>ATP</name>
        <dbReference type="ChEBI" id="CHEBI:30616"/>
    </ligand>
</feature>
<sequence>MVEETMSEEVETFAFQAEIAQLMSLIINTFYSNKEIFLRELISNSSDALDKIRYESLTDPSKIENCKDLYIRIESDKENRTFTIIDTGVGMTKADLVNNLGTIAKSGTKAFMEALQAGADISMIGQFGVGFYSAYLVADKVVVTSKHNDDDQYTWESAAGGSFTVRPEKNDVIPRGTKITLYLKEDQTEYLEERRVKEIVKKHSQFIGYPIKLLVEKERDKEVSDDEEEEKEEKEEEAEEDKPKIEDVGEDEEADKEKGEDKKKKKTVKEKYTEDEELNKTKPLWTRNPDDISKEEYGEFYKSLTNDWEDHLAVKHFSVEGQLEFRALLFLPRRAPFDLFENRKQKNKIKLYVRRVFIMENCEELIPEYLNFINGVVDSEDLPLNISREMLQQNKILKVIRKNLVKKTLELFEEIVDDKESYKKFYENFSKNLKLGIHEDSTNRKKLAEFLRYHTSASGDEMSSLKEYVSRMKENQKHIYFITGETREQVQNSAFVERVKKRGFEVIYMTEPIDEYCVQQLKEYDGKQLVSVTKEGLELPEDEEEKKKFEEQKTKFENLCKVMKDILDKRVEKVVVSNRLVTSPCCIVTSQYGWTANMERIMKAQALRDTSTMGYMAAKKHLEINPDHSIIETLRQKADADKNDKSVKDLVMLLFESSLLSSGFSLEDPGVHASRIYRMIKLGLGIDEEDAPMEEAETLEEDMPPLEGDDEDASRMEEVD</sequence>
<feature type="binding site" evidence="9">
    <location>
        <position position="44"/>
    </location>
    <ligand>
        <name>ATP</name>
        <dbReference type="ChEBI" id="CHEBI:30616"/>
    </ligand>
</feature>
<evidence type="ECO:0000259" key="11">
    <source>
        <dbReference type="SMART" id="SM00387"/>
    </source>
</evidence>
<dbReference type="PIRSF" id="PIRSF002583">
    <property type="entry name" value="Hsp90"/>
    <property type="match status" value="1"/>
</dbReference>
<keyword evidence="5 9" id="KW-0547">Nucleotide-binding</keyword>
<dbReference type="NCBIfam" id="NF003555">
    <property type="entry name" value="PRK05218.1"/>
    <property type="match status" value="1"/>
</dbReference>
<dbReference type="Gene3D" id="3.30.565.10">
    <property type="entry name" value="Histidine kinase-like ATPase, C-terminal domain"/>
    <property type="match status" value="1"/>
</dbReference>
<evidence type="ECO:0000256" key="7">
    <source>
        <dbReference type="ARBA" id="ARBA00023016"/>
    </source>
</evidence>
<evidence type="ECO:0000256" key="8">
    <source>
        <dbReference type="ARBA" id="ARBA00023186"/>
    </source>
</evidence>
<dbReference type="OrthoDB" id="5426351at2759"/>
<dbReference type="InterPro" id="IPR037196">
    <property type="entry name" value="HSP90_C"/>
</dbReference>
<keyword evidence="7 12" id="KW-0346">Stress response</keyword>
<keyword evidence="8" id="KW-0143">Chaperone</keyword>
<feature type="region of interest" description="Disordered" evidence="10">
    <location>
        <begin position="218"/>
        <end position="273"/>
    </location>
</feature>
<dbReference type="Gene3D" id="3.40.50.11260">
    <property type="match status" value="1"/>
</dbReference>
<dbReference type="GO" id="GO:0051082">
    <property type="term" value="F:unfolded protein binding"/>
    <property type="evidence" value="ECO:0007669"/>
    <property type="project" value="InterPro"/>
</dbReference>
<feature type="compositionally biased region" description="Acidic residues" evidence="10">
    <location>
        <begin position="690"/>
        <end position="712"/>
    </location>
</feature>
<evidence type="ECO:0000256" key="2">
    <source>
        <dbReference type="ARBA" id="ARBA00008239"/>
    </source>
</evidence>
<evidence type="ECO:0000256" key="3">
    <source>
        <dbReference type="ARBA" id="ARBA00021845"/>
    </source>
</evidence>
<dbReference type="FunFam" id="3.30.230.80:FF:000001">
    <property type="entry name" value="Heat shock protein 90 alpha"/>
    <property type="match status" value="1"/>
</dbReference>
<dbReference type="InterPro" id="IPR019805">
    <property type="entry name" value="Heat_shock_protein_90_CS"/>
</dbReference>
<feature type="compositionally biased region" description="Acidic residues" evidence="10">
    <location>
        <begin position="223"/>
        <end position="240"/>
    </location>
</feature>
<feature type="domain" description="Histidine kinase/HSP90-like ATPase" evidence="11">
    <location>
        <begin position="33"/>
        <end position="187"/>
    </location>
</feature>
<dbReference type="InterPro" id="IPR001404">
    <property type="entry name" value="Hsp90_fam"/>
</dbReference>